<evidence type="ECO:0000259" key="2">
    <source>
        <dbReference type="PROSITE" id="PS50902"/>
    </source>
</evidence>
<dbReference type="InterPro" id="IPR029039">
    <property type="entry name" value="Flavoprotein-like_sf"/>
</dbReference>
<dbReference type="InterPro" id="IPR008254">
    <property type="entry name" value="Flavodoxin/NO_synth"/>
</dbReference>
<evidence type="ECO:0000313" key="3">
    <source>
        <dbReference type="EMBL" id="KIO45001.1"/>
    </source>
</evidence>
<comment type="caution">
    <text evidence="3">The sequence shown here is derived from an EMBL/GenBank/DDBJ whole genome shotgun (WGS) entry which is preliminary data.</text>
</comment>
<dbReference type="Pfam" id="PF12682">
    <property type="entry name" value="Flavodoxin_4"/>
    <property type="match status" value="1"/>
</dbReference>
<keyword evidence="4" id="KW-1185">Reference proteome</keyword>
<feature type="domain" description="Flavodoxin-like" evidence="2">
    <location>
        <begin position="31"/>
        <end position="184"/>
    </location>
</feature>
<dbReference type="PANTHER" id="PTHR39201">
    <property type="entry name" value="EXPORTED PROTEIN-RELATED"/>
    <property type="match status" value="1"/>
</dbReference>
<dbReference type="Gene3D" id="3.40.50.360">
    <property type="match status" value="1"/>
</dbReference>
<dbReference type="PANTHER" id="PTHR39201:SF1">
    <property type="entry name" value="FLAVODOXIN-LIKE DOMAIN-CONTAINING PROTEIN"/>
    <property type="match status" value="1"/>
</dbReference>
<gene>
    <name evidence="3" type="ORF">BA92_08320</name>
</gene>
<dbReference type="PROSITE" id="PS00201">
    <property type="entry name" value="FLAVODOXIN"/>
    <property type="match status" value="1"/>
</dbReference>
<dbReference type="SUPFAM" id="SSF52218">
    <property type="entry name" value="Flavoproteins"/>
    <property type="match status" value="1"/>
</dbReference>
<dbReference type="EMBL" id="JPIU01000038">
    <property type="protein sequence ID" value="KIO45001.1"/>
    <property type="molecule type" value="Genomic_DNA"/>
</dbReference>
<accession>A0A0C3REN4</accession>
<sequence length="187" mass="21104">MITKSLILIMTIMAIFSTDSEAQKTSTEKKVLVVYFSRSGNTRAIANHIKEFTGGDLFEIQVAKPYPAEYRACTDVAKKEKAAHARPALKTKVENIALYDTIFIGYPNWWGTMPMPILTFIESYDFSGKILIPFCTHGGGGEQNCFTDFVKHTDKQEHKKGFLTNGEKAESSRKEVEKWLREIGVVK</sequence>
<comment type="cofactor">
    <cofactor evidence="1">
        <name>FMN</name>
        <dbReference type="ChEBI" id="CHEBI:58210"/>
    </cofactor>
</comment>
<proteinExistence type="predicted"/>
<protein>
    <recommendedName>
        <fullName evidence="2">Flavodoxin-like domain-containing protein</fullName>
    </recommendedName>
</protein>
<evidence type="ECO:0000313" key="4">
    <source>
        <dbReference type="Proteomes" id="UP000031980"/>
    </source>
</evidence>
<reference evidence="3 4" key="1">
    <citation type="submission" date="2014-07" db="EMBL/GenBank/DDBJ databases">
        <title>Porphyromonadaceae bacterium OUH 308042 = ATCC BAA-2681 = DSM 28342 draft genome.</title>
        <authorList>
            <person name="Sydenham T.V."/>
            <person name="Hasman H."/>
            <person name="Justensen U.S."/>
        </authorList>
    </citation>
    <scope>NUCLEOTIDE SEQUENCE [LARGE SCALE GENOMIC DNA]</scope>
    <source>
        <strain evidence="3 4">OUH 308042</strain>
    </source>
</reference>
<dbReference type="GO" id="GO:0009055">
    <property type="term" value="F:electron transfer activity"/>
    <property type="evidence" value="ECO:0007669"/>
    <property type="project" value="InterPro"/>
</dbReference>
<dbReference type="PROSITE" id="PS50902">
    <property type="entry name" value="FLAVODOXIN_LIKE"/>
    <property type="match status" value="1"/>
</dbReference>
<evidence type="ECO:0000256" key="1">
    <source>
        <dbReference type="ARBA" id="ARBA00001917"/>
    </source>
</evidence>
<dbReference type="Proteomes" id="UP000031980">
    <property type="component" value="Unassembled WGS sequence"/>
</dbReference>
<dbReference type="GO" id="GO:0010181">
    <property type="term" value="F:FMN binding"/>
    <property type="evidence" value="ECO:0007669"/>
    <property type="project" value="InterPro"/>
</dbReference>
<dbReference type="AlphaFoldDB" id="A0A0C3REN4"/>
<dbReference type="InterPro" id="IPR001226">
    <property type="entry name" value="Flavodoxin_CS"/>
</dbReference>
<name>A0A0C3REN4_9PORP</name>
<organism evidence="3 4">
    <name type="scientific">Sanguibacteroides justesenii</name>
    <dbReference type="NCBI Taxonomy" id="1547597"/>
    <lineage>
        <taxon>Bacteria</taxon>
        <taxon>Pseudomonadati</taxon>
        <taxon>Bacteroidota</taxon>
        <taxon>Bacteroidia</taxon>
        <taxon>Bacteroidales</taxon>
        <taxon>Porphyromonadaceae</taxon>
        <taxon>Sanguibacteroides</taxon>
    </lineage>
</organism>